<dbReference type="Gene3D" id="2.60.40.10">
    <property type="entry name" value="Immunoglobulins"/>
    <property type="match status" value="1"/>
</dbReference>
<evidence type="ECO:0000313" key="5">
    <source>
        <dbReference type="Proteomes" id="UP001634394"/>
    </source>
</evidence>
<proteinExistence type="predicted"/>
<keyword evidence="1" id="KW-0472">Membrane</keyword>
<gene>
    <name evidence="4" type="ORF">ACJMK2_015956</name>
</gene>
<keyword evidence="1" id="KW-1133">Transmembrane helix</keyword>
<keyword evidence="5" id="KW-1185">Reference proteome</keyword>
<dbReference type="InterPro" id="IPR036179">
    <property type="entry name" value="Ig-like_dom_sf"/>
</dbReference>
<accession>A0ABD3US33</accession>
<dbReference type="Proteomes" id="UP001634394">
    <property type="component" value="Unassembled WGS sequence"/>
</dbReference>
<protein>
    <recommendedName>
        <fullName evidence="3">Ig-like domain-containing protein</fullName>
    </recommendedName>
</protein>
<feature type="transmembrane region" description="Helical" evidence="1">
    <location>
        <begin position="269"/>
        <end position="288"/>
    </location>
</feature>
<dbReference type="InterPro" id="IPR007110">
    <property type="entry name" value="Ig-like_dom"/>
</dbReference>
<dbReference type="PROSITE" id="PS50835">
    <property type="entry name" value="IG_LIKE"/>
    <property type="match status" value="1"/>
</dbReference>
<dbReference type="SUPFAM" id="SSF48726">
    <property type="entry name" value="Immunoglobulin"/>
    <property type="match status" value="1"/>
</dbReference>
<feature type="signal peptide" evidence="2">
    <location>
        <begin position="1"/>
        <end position="33"/>
    </location>
</feature>
<reference evidence="4 5" key="1">
    <citation type="submission" date="2024-11" db="EMBL/GenBank/DDBJ databases">
        <title>Chromosome-level genome assembly of the freshwater bivalve Anodonta woodiana.</title>
        <authorList>
            <person name="Chen X."/>
        </authorList>
    </citation>
    <scope>NUCLEOTIDE SEQUENCE [LARGE SCALE GENOMIC DNA]</scope>
    <source>
        <strain evidence="4">MN2024</strain>
        <tissue evidence="4">Gills</tissue>
    </source>
</reference>
<evidence type="ECO:0000259" key="3">
    <source>
        <dbReference type="PROSITE" id="PS50835"/>
    </source>
</evidence>
<organism evidence="4 5">
    <name type="scientific">Sinanodonta woodiana</name>
    <name type="common">Chinese pond mussel</name>
    <name type="synonym">Anodonta woodiana</name>
    <dbReference type="NCBI Taxonomy" id="1069815"/>
    <lineage>
        <taxon>Eukaryota</taxon>
        <taxon>Metazoa</taxon>
        <taxon>Spiralia</taxon>
        <taxon>Lophotrochozoa</taxon>
        <taxon>Mollusca</taxon>
        <taxon>Bivalvia</taxon>
        <taxon>Autobranchia</taxon>
        <taxon>Heteroconchia</taxon>
        <taxon>Palaeoheterodonta</taxon>
        <taxon>Unionida</taxon>
        <taxon>Unionoidea</taxon>
        <taxon>Unionidae</taxon>
        <taxon>Unioninae</taxon>
        <taxon>Sinanodonta</taxon>
    </lineage>
</organism>
<comment type="caution">
    <text evidence="4">The sequence shown here is derived from an EMBL/GenBank/DDBJ whole genome shotgun (WGS) entry which is preliminary data.</text>
</comment>
<keyword evidence="2" id="KW-0732">Signal</keyword>
<feature type="chain" id="PRO_5044766071" description="Ig-like domain-containing protein" evidence="2">
    <location>
        <begin position="34"/>
        <end position="331"/>
    </location>
</feature>
<dbReference type="EMBL" id="JBJQND010000015">
    <property type="protein sequence ID" value="KAL3852294.1"/>
    <property type="molecule type" value="Genomic_DNA"/>
</dbReference>
<dbReference type="InterPro" id="IPR013783">
    <property type="entry name" value="Ig-like_fold"/>
</dbReference>
<sequence>MKYLQRRKQELQVINSFNILMLTVLFQVNCSTAGPLGNSLIAKVRQQTSSWTEISAETMKVVENELRTIHLQFDKFDGDFVEFNCDNSAYKMMVSQFPNAALKWRHNGHILSIKPSRMVYNMGLLAMQNLEINDGGTYTCAVEYAPNKQMPVAVFSLIVGAKIIEIAEGNSLHIACDGDDLLQLFPNSVQIWKLKEKLVSVKYRKLSKKPKQDLFKNVSGKYGGTWLCVIFDNSTKRFWKTARYNVTILPPPSAIEVAYAYAVENKIRAGLIVAGVLLFLFAAVQTFISRAEKRDNEMERELEYIKKQFGIHQVVETTPKEEQQFLAMNEN</sequence>
<name>A0ABD3US33_SINWO</name>
<evidence type="ECO:0000313" key="4">
    <source>
        <dbReference type="EMBL" id="KAL3852294.1"/>
    </source>
</evidence>
<dbReference type="AlphaFoldDB" id="A0ABD3US33"/>
<feature type="domain" description="Ig-like" evidence="3">
    <location>
        <begin position="77"/>
        <end position="153"/>
    </location>
</feature>
<keyword evidence="1" id="KW-0812">Transmembrane</keyword>
<evidence type="ECO:0000256" key="2">
    <source>
        <dbReference type="SAM" id="SignalP"/>
    </source>
</evidence>
<evidence type="ECO:0000256" key="1">
    <source>
        <dbReference type="SAM" id="Phobius"/>
    </source>
</evidence>